<keyword evidence="1" id="KW-0732">Signal</keyword>
<dbReference type="InterPro" id="IPR038232">
    <property type="entry name" value="PknH-like_Extracell_sf"/>
</dbReference>
<evidence type="ECO:0000313" key="4">
    <source>
        <dbReference type="EMBL" id="ORV83627.1"/>
    </source>
</evidence>
<dbReference type="InterPro" id="IPR026954">
    <property type="entry name" value="PknH-like_Extracell"/>
</dbReference>
<evidence type="ECO:0000259" key="2">
    <source>
        <dbReference type="Pfam" id="PF14032"/>
    </source>
</evidence>
<proteinExistence type="predicted"/>
<keyword evidence="6" id="KW-1185">Reference proteome</keyword>
<dbReference type="EMBL" id="JAPQYE010000009">
    <property type="protein sequence ID" value="MCZ0730282.1"/>
    <property type="molecule type" value="Genomic_DNA"/>
</dbReference>
<evidence type="ECO:0000313" key="3">
    <source>
        <dbReference type="EMBL" id="MCZ0730282.1"/>
    </source>
</evidence>
<dbReference type="PROSITE" id="PS51257">
    <property type="entry name" value="PROKAR_LIPOPROTEIN"/>
    <property type="match status" value="1"/>
</dbReference>
<dbReference type="Pfam" id="PF14032">
    <property type="entry name" value="PknH_C"/>
    <property type="match status" value="1"/>
</dbReference>
<organism evidence="4 5">
    <name type="scientific">Mycolicibacterium iranicum</name>
    <name type="common">Mycobacterium iranicum</name>
    <dbReference type="NCBI Taxonomy" id="912594"/>
    <lineage>
        <taxon>Bacteria</taxon>
        <taxon>Bacillati</taxon>
        <taxon>Actinomycetota</taxon>
        <taxon>Actinomycetes</taxon>
        <taxon>Mycobacteriales</taxon>
        <taxon>Mycobacteriaceae</taxon>
        <taxon>Mycolicibacterium</taxon>
    </lineage>
</organism>
<dbReference type="Proteomes" id="UP000193622">
    <property type="component" value="Unassembled WGS sequence"/>
</dbReference>
<feature type="domain" description="PknH-like extracellular" evidence="2">
    <location>
        <begin position="40"/>
        <end position="219"/>
    </location>
</feature>
<feature type="signal peptide" evidence="1">
    <location>
        <begin position="1"/>
        <end position="23"/>
    </location>
</feature>
<gene>
    <name evidence="4" type="ORF">AWC12_24915</name>
    <name evidence="3" type="ORF">OY187_19720</name>
</gene>
<name>A0A1X1WAI4_MYCIR</name>
<sequence length="224" mass="24133">MRRAAAIAGICILVTGCASTSSAESAKPTRTMIPRPLVERELGDVLLSPEEAAATMGVPAMTVIESQTAMSDHSDIMEPRECLAIDGAAELQVYADSGFQAERDQSLNDGEGWKTYVKQAVVLFPYLEKAGEFFEASVQQWPACHEYTHTQSGSRWNPGPIVREDNRLNTVAMQQDAAAPGWGCGRALVHRNNVIVDVNTCSAAPGDSALRIADQIAAKVDAQW</sequence>
<protein>
    <submittedName>
        <fullName evidence="3">Sensor domain-containing protein</fullName>
    </submittedName>
</protein>
<reference evidence="3" key="2">
    <citation type="submission" date="2022-12" db="EMBL/GenBank/DDBJ databases">
        <title>Whole genome sequence of Mycolicibacterium iranicum strain SBH312.</title>
        <authorList>
            <person name="Jani J."/>
            <person name="Arifin Mustapha Z."/>
            <person name="Ahmed K."/>
            <person name="Kai Ling C."/>
        </authorList>
    </citation>
    <scope>NUCLEOTIDE SEQUENCE</scope>
    <source>
        <strain evidence="3">SBH312</strain>
    </source>
</reference>
<dbReference type="EMBL" id="LQPC01000050">
    <property type="protein sequence ID" value="ORV83627.1"/>
    <property type="molecule type" value="Genomic_DNA"/>
</dbReference>
<dbReference type="AlphaFoldDB" id="A0A1X1WAI4"/>
<dbReference type="Proteomes" id="UP001084650">
    <property type="component" value="Unassembled WGS sequence"/>
</dbReference>
<evidence type="ECO:0000313" key="5">
    <source>
        <dbReference type="Proteomes" id="UP000193622"/>
    </source>
</evidence>
<accession>A0A1X1WAI4</accession>
<dbReference type="RefSeq" id="WP_085177637.1">
    <property type="nucleotide sequence ID" value="NZ_JAPQYE010000009.1"/>
</dbReference>
<feature type="chain" id="PRO_5012259182" evidence="1">
    <location>
        <begin position="24"/>
        <end position="224"/>
    </location>
</feature>
<reference evidence="4 5" key="1">
    <citation type="submission" date="2016-01" db="EMBL/GenBank/DDBJ databases">
        <title>The new phylogeny of the genus Mycobacterium.</title>
        <authorList>
            <person name="Tarcisio F."/>
            <person name="Conor M."/>
            <person name="Antonella G."/>
            <person name="Elisabetta G."/>
            <person name="Giulia F.S."/>
            <person name="Sara T."/>
            <person name="Anna F."/>
            <person name="Clotilde B."/>
            <person name="Roberto B."/>
            <person name="Veronica D.S."/>
            <person name="Fabio R."/>
            <person name="Monica P."/>
            <person name="Olivier J."/>
            <person name="Enrico T."/>
            <person name="Nicola S."/>
        </authorList>
    </citation>
    <scope>NUCLEOTIDE SEQUENCE [LARGE SCALE GENOMIC DNA]</scope>
    <source>
        <strain evidence="4 5">DSM 45541</strain>
    </source>
</reference>
<dbReference type="Gene3D" id="3.40.1000.70">
    <property type="entry name" value="PknH-like extracellular domain"/>
    <property type="match status" value="1"/>
</dbReference>
<evidence type="ECO:0000256" key="1">
    <source>
        <dbReference type="SAM" id="SignalP"/>
    </source>
</evidence>
<comment type="caution">
    <text evidence="4">The sequence shown here is derived from an EMBL/GenBank/DDBJ whole genome shotgun (WGS) entry which is preliminary data.</text>
</comment>
<evidence type="ECO:0000313" key="6">
    <source>
        <dbReference type="Proteomes" id="UP001084650"/>
    </source>
</evidence>